<evidence type="ECO:0000313" key="2">
    <source>
        <dbReference type="EMBL" id="MCG2590351.1"/>
    </source>
</evidence>
<evidence type="ECO:0000313" key="3">
    <source>
        <dbReference type="Proteomes" id="UP001165366"/>
    </source>
</evidence>
<dbReference type="RefSeq" id="WP_237855733.1">
    <property type="nucleotide sequence ID" value="NZ_JAKLWS010000031.1"/>
</dbReference>
<gene>
    <name evidence="2" type="ORF">L6773_17375</name>
</gene>
<evidence type="ECO:0000256" key="1">
    <source>
        <dbReference type="SAM" id="MobiDB-lite"/>
    </source>
</evidence>
<protein>
    <submittedName>
        <fullName evidence="2">PorV/PorQ family protein</fullName>
    </submittedName>
</protein>
<proteinExistence type="predicted"/>
<accession>A0ABS9KHL4</accession>
<keyword evidence="3" id="KW-1185">Reference proteome</keyword>
<name>A0ABS9KHL4_9BACT</name>
<dbReference type="Proteomes" id="UP001165366">
    <property type="component" value="Unassembled WGS sequence"/>
</dbReference>
<feature type="region of interest" description="Disordered" evidence="1">
    <location>
        <begin position="22"/>
        <end position="49"/>
    </location>
</feature>
<dbReference type="EMBL" id="JAKLWS010000031">
    <property type="protein sequence ID" value="MCG2590351.1"/>
    <property type="molecule type" value="Genomic_DNA"/>
</dbReference>
<dbReference type="Gene3D" id="2.40.160.60">
    <property type="entry name" value="Outer membrane protein transport protein (OMPP1/FadL/TodX)"/>
    <property type="match status" value="1"/>
</dbReference>
<sequence>MSNSLRRFSSYVFSAKRPIPGQSSFNPLPQSLSRGERGEGMRAKKRSAPRDSLFSSIKSLNSYFPTQHAGLSILILATLTLLFSGPNLNAQDTGSGLDFLNIGPSSRMLSLSEATTASAVGPSAIYSNPSLLVYDDQSSLDVSYTLWIANVNNQFAAMNLKRDNRAFAFGVYSSGSDGFEARDQPGPSVGNFSIRYLSLAGAVAQKLGPFSVGITGQYLREEVFQFRASGYAFNAGITSTFIDDKIRAAAAIKNIGNMESLDQESTPLPTSFNTGLSAGLIQFNTPGRNDLPVLVSLIADWSKPIRENPGSDFIDSNKNESFFTLAMDLNLGDLLFIQGGYRWGPTERPYSFGLGLEIESVRVNYALVPFSTGFGTVHSFGVQYYF</sequence>
<dbReference type="NCBIfam" id="NF033709">
    <property type="entry name" value="PorV_fam"/>
    <property type="match status" value="1"/>
</dbReference>
<comment type="caution">
    <text evidence="2">The sequence shown here is derived from an EMBL/GenBank/DDBJ whole genome shotgun (WGS) entry which is preliminary data.</text>
</comment>
<feature type="compositionally biased region" description="Polar residues" evidence="1">
    <location>
        <begin position="22"/>
        <end position="33"/>
    </location>
</feature>
<reference evidence="2" key="1">
    <citation type="submission" date="2022-01" db="EMBL/GenBank/DDBJ databases">
        <authorList>
            <person name="Wang Y."/>
        </authorList>
    </citation>
    <scope>NUCLEOTIDE SEQUENCE</scope>
    <source>
        <strain evidence="2">WB101</strain>
    </source>
</reference>
<reference evidence="2" key="2">
    <citation type="submission" date="2024-05" db="EMBL/GenBank/DDBJ databases">
        <title>Rhodohalobacter halophilus gen. nov., sp. nov., a moderately halophilic member of the family Balneolaceae.</title>
        <authorList>
            <person name="Xia J."/>
        </authorList>
    </citation>
    <scope>NUCLEOTIDE SEQUENCE</scope>
    <source>
        <strain evidence="2">WB101</strain>
    </source>
</reference>
<organism evidence="2 3">
    <name type="scientific">Rhodohalobacter sulfatireducens</name>
    <dbReference type="NCBI Taxonomy" id="2911366"/>
    <lineage>
        <taxon>Bacteria</taxon>
        <taxon>Pseudomonadati</taxon>
        <taxon>Balneolota</taxon>
        <taxon>Balneolia</taxon>
        <taxon>Balneolales</taxon>
        <taxon>Balneolaceae</taxon>
        <taxon>Rhodohalobacter</taxon>
    </lineage>
</organism>